<evidence type="ECO:0000256" key="6">
    <source>
        <dbReference type="ARBA" id="ARBA00023163"/>
    </source>
</evidence>
<evidence type="ECO:0000256" key="1">
    <source>
        <dbReference type="ARBA" id="ARBA00022472"/>
    </source>
</evidence>
<dbReference type="PROSITE" id="PS51856">
    <property type="entry name" value="RHO_RNA_BD"/>
    <property type="match status" value="1"/>
</dbReference>
<dbReference type="AlphaFoldDB" id="A0A934VM83"/>
<feature type="compositionally biased region" description="Basic residues" evidence="9">
    <location>
        <begin position="29"/>
        <end position="74"/>
    </location>
</feature>
<dbReference type="Gene3D" id="2.40.50.140">
    <property type="entry name" value="Nucleic acid-binding proteins"/>
    <property type="match status" value="1"/>
</dbReference>
<name>A0A934VM83_9BACT</name>
<dbReference type="EMBL" id="JAENIO010000016">
    <property type="protein sequence ID" value="MBK1834002.1"/>
    <property type="molecule type" value="Genomic_DNA"/>
</dbReference>
<dbReference type="GO" id="GO:0016787">
    <property type="term" value="F:hydrolase activity"/>
    <property type="evidence" value="ECO:0007669"/>
    <property type="project" value="UniProtKB-KW"/>
</dbReference>
<dbReference type="SMART" id="SM00357">
    <property type="entry name" value="CSP"/>
    <property type="match status" value="1"/>
</dbReference>
<protein>
    <recommendedName>
        <fullName evidence="7">Transcription termination factor Rho</fullName>
        <ecNumber evidence="7">3.6.4.-</ecNumber>
    </recommendedName>
    <alternativeName>
        <fullName evidence="7">ATP-dependent helicase Rho</fullName>
    </alternativeName>
</protein>
<evidence type="ECO:0000313" key="12">
    <source>
        <dbReference type="Proteomes" id="UP000604083"/>
    </source>
</evidence>
<dbReference type="InterPro" id="IPR027417">
    <property type="entry name" value="P-loop_NTPase"/>
</dbReference>
<keyword evidence="4 7" id="KW-0694">RNA-binding</keyword>
<organism evidence="11 12">
    <name type="scientific">Roseibacillus ishigakijimensis</name>
    <dbReference type="NCBI Taxonomy" id="454146"/>
    <lineage>
        <taxon>Bacteria</taxon>
        <taxon>Pseudomonadati</taxon>
        <taxon>Verrucomicrobiota</taxon>
        <taxon>Verrucomicrobiia</taxon>
        <taxon>Verrucomicrobiales</taxon>
        <taxon>Verrucomicrobiaceae</taxon>
        <taxon>Roseibacillus</taxon>
    </lineage>
</organism>
<dbReference type="InterPro" id="IPR011129">
    <property type="entry name" value="CSD"/>
</dbReference>
<keyword evidence="5 7" id="KW-0805">Transcription regulation</keyword>
<dbReference type="SMART" id="SM00382">
    <property type="entry name" value="AAA"/>
    <property type="match status" value="1"/>
</dbReference>
<feature type="compositionally biased region" description="Basic and acidic residues" evidence="9">
    <location>
        <begin position="168"/>
        <end position="182"/>
    </location>
</feature>
<feature type="binding site" evidence="7">
    <location>
        <position position="383"/>
    </location>
    <ligand>
        <name>ATP</name>
        <dbReference type="ChEBI" id="CHEBI:30616"/>
    </ligand>
</feature>
<evidence type="ECO:0000256" key="4">
    <source>
        <dbReference type="ARBA" id="ARBA00022884"/>
    </source>
</evidence>
<evidence type="ECO:0000256" key="3">
    <source>
        <dbReference type="ARBA" id="ARBA00022806"/>
    </source>
</evidence>
<feature type="compositionally biased region" description="Basic and acidic residues" evidence="9">
    <location>
        <begin position="149"/>
        <end position="160"/>
    </location>
</feature>
<feature type="binding site" evidence="7">
    <location>
        <begin position="339"/>
        <end position="344"/>
    </location>
    <ligand>
        <name>ATP</name>
        <dbReference type="ChEBI" id="CHEBI:30616"/>
    </ligand>
</feature>
<dbReference type="Gene3D" id="3.40.50.300">
    <property type="entry name" value="P-loop containing nucleotide triphosphate hydrolases"/>
    <property type="match status" value="1"/>
</dbReference>
<evidence type="ECO:0000256" key="2">
    <source>
        <dbReference type="ARBA" id="ARBA00022801"/>
    </source>
</evidence>
<dbReference type="InterPro" id="IPR011113">
    <property type="entry name" value="Rho_RNA-bd"/>
</dbReference>
<dbReference type="HAMAP" id="MF_01884">
    <property type="entry name" value="Rho"/>
    <property type="match status" value="1"/>
</dbReference>
<dbReference type="GO" id="GO:0005829">
    <property type="term" value="C:cytosol"/>
    <property type="evidence" value="ECO:0007669"/>
    <property type="project" value="UniProtKB-ARBA"/>
</dbReference>
<sequence>MADEIRELFPSDSSTEAFDNEASPAKKTATGKKKATTARKVTKKATKKTAKKATKKTAAKKAAAKKGARKKATKKASEKNPAEVPEEKATAPKATEKAVEAAPPKKKASPARKAIATPARAEKASEQSSPPAKKAAKKAAARKILAVPEDMKARKEKEPAAAETPPVPEEKKEEIPRRDGRPMGRVKGGPVGKAAEKVREEAKASAEPEKSAGEKKEKPAAKDTFSVSGLLETTPKGFGFLREPGGNYEQSKSDVFVPPDLVQTHALRAGQVITGEAQQGARGPQLVSIRTINGHDPEAAKAFPHFDELKAIFPEKRIGLETTPERFTTRVLDILAPVGRGQRGLIVSPPRAGKTTLLLHIAEAVQELHSETLHLMVCLVDERPEEVTEFRRQLPDAEIYASSNDEPARNHCRLAELCIERAKRLVEAGQHVFLVMDSITRLARAYNNTMGGNKKKRGGRGIQSGGIMAGALEQPRRLFAAARNTREAGSLTILGTALVQTNSKADEAIFMEFKGTGNMELVLDRRIAEHFVYPAVDLFKSGTRREELLLPEHTLHKINLIRRGLAGHRPIEAMERLLFFLKKFPNNAQMLMEIKG</sequence>
<evidence type="ECO:0000256" key="5">
    <source>
        <dbReference type="ARBA" id="ARBA00023015"/>
    </source>
</evidence>
<keyword evidence="2 7" id="KW-0378">Hydrolase</keyword>
<evidence type="ECO:0000313" key="11">
    <source>
        <dbReference type="EMBL" id="MBK1834002.1"/>
    </source>
</evidence>
<dbReference type="GO" id="GO:0008186">
    <property type="term" value="F:ATP-dependent activity, acting on RNA"/>
    <property type="evidence" value="ECO:0007669"/>
    <property type="project" value="InterPro"/>
</dbReference>
<evidence type="ECO:0000256" key="9">
    <source>
        <dbReference type="SAM" id="MobiDB-lite"/>
    </source>
</evidence>
<keyword evidence="12" id="KW-1185">Reference proteome</keyword>
<comment type="caution">
    <text evidence="11">The sequence shown here is derived from an EMBL/GenBank/DDBJ whole genome shotgun (WGS) entry which is preliminary data.</text>
</comment>
<proteinExistence type="inferred from homology"/>
<accession>A0A934VM83</accession>
<gene>
    <name evidence="7 11" type="primary">rho</name>
    <name evidence="11" type="ORF">JIN78_08015</name>
</gene>
<keyword evidence="1 7" id="KW-0806">Transcription termination</keyword>
<feature type="compositionally biased region" description="Basic and acidic residues" evidence="9">
    <location>
        <begin position="194"/>
        <end position="221"/>
    </location>
</feature>
<dbReference type="InterPro" id="IPR004665">
    <property type="entry name" value="Term_rho"/>
</dbReference>
<dbReference type="Pfam" id="PF07497">
    <property type="entry name" value="Rho_RNA_bind"/>
    <property type="match status" value="1"/>
</dbReference>
<dbReference type="EC" id="3.6.4.-" evidence="7"/>
<comment type="similarity">
    <text evidence="7 8">Belongs to the Rho family.</text>
</comment>
<keyword evidence="7" id="KW-0547">Nucleotide-binding</keyword>
<keyword evidence="6 7" id="KW-0804">Transcription</keyword>
<dbReference type="SUPFAM" id="SSF50249">
    <property type="entry name" value="Nucleic acid-binding proteins"/>
    <property type="match status" value="1"/>
</dbReference>
<evidence type="ECO:0000256" key="8">
    <source>
        <dbReference type="PROSITE-ProRule" id="PRU01203"/>
    </source>
</evidence>
<feature type="region of interest" description="Disordered" evidence="9">
    <location>
        <begin position="1"/>
        <end position="229"/>
    </location>
</feature>
<dbReference type="NCBIfam" id="NF006886">
    <property type="entry name" value="PRK09376.1"/>
    <property type="match status" value="1"/>
</dbReference>
<reference evidence="11" key="1">
    <citation type="submission" date="2021-01" db="EMBL/GenBank/DDBJ databases">
        <title>Modified the classification status of verrucomicrobia.</title>
        <authorList>
            <person name="Feng X."/>
        </authorList>
    </citation>
    <scope>NUCLEOTIDE SEQUENCE</scope>
    <source>
        <strain evidence="11">KCTC 12986</strain>
    </source>
</reference>
<keyword evidence="7" id="KW-0067">ATP-binding</keyword>
<comment type="subunit">
    <text evidence="7">Homohexamer. The homohexamer assembles into an open ring structure.</text>
</comment>
<dbReference type="GO" id="GO:0004386">
    <property type="term" value="F:helicase activity"/>
    <property type="evidence" value="ECO:0007669"/>
    <property type="project" value="UniProtKB-UniRule"/>
</dbReference>
<dbReference type="InterPro" id="IPR012340">
    <property type="entry name" value="NA-bd_OB-fold"/>
</dbReference>
<comment type="caution">
    <text evidence="7">Lacks conserved residue(s) required for the propagation of feature annotation.</text>
</comment>
<dbReference type="SUPFAM" id="SSF52540">
    <property type="entry name" value="P-loop containing nucleoside triphosphate hydrolases"/>
    <property type="match status" value="1"/>
</dbReference>
<dbReference type="Pfam" id="PF00006">
    <property type="entry name" value="ATP-synt_ab"/>
    <property type="match status" value="1"/>
</dbReference>
<dbReference type="InterPro" id="IPR000194">
    <property type="entry name" value="ATPase_F1/V1/A1_a/bsu_nucl-bd"/>
</dbReference>
<evidence type="ECO:0000256" key="7">
    <source>
        <dbReference type="HAMAP-Rule" id="MF_01884"/>
    </source>
</evidence>
<dbReference type="Proteomes" id="UP000604083">
    <property type="component" value="Unassembled WGS sequence"/>
</dbReference>
<dbReference type="PANTHER" id="PTHR46425:SF1">
    <property type="entry name" value="TRANSCRIPTION TERMINATION FACTOR RHO"/>
    <property type="match status" value="1"/>
</dbReference>
<feature type="binding site" evidence="7">
    <location>
        <begin position="351"/>
        <end position="356"/>
    </location>
    <ligand>
        <name>ATP</name>
        <dbReference type="ChEBI" id="CHEBI:30616"/>
    </ligand>
</feature>
<dbReference type="RefSeq" id="WP_200391437.1">
    <property type="nucleotide sequence ID" value="NZ_JAENIO010000016.1"/>
</dbReference>
<dbReference type="GO" id="GO:0005524">
    <property type="term" value="F:ATP binding"/>
    <property type="evidence" value="ECO:0007669"/>
    <property type="project" value="UniProtKB-UniRule"/>
</dbReference>
<comment type="function">
    <text evidence="7">Facilitates transcription termination by a mechanism that involves Rho binding to the nascent RNA, activation of Rho's RNA-dependent ATPase activity, and release of the mRNA from the DNA template.</text>
</comment>
<feature type="compositionally biased region" description="Basic and acidic residues" evidence="9">
    <location>
        <begin position="75"/>
        <end position="99"/>
    </location>
</feature>
<evidence type="ECO:0000259" key="10">
    <source>
        <dbReference type="PROSITE" id="PS51856"/>
    </source>
</evidence>
<dbReference type="GO" id="GO:0003723">
    <property type="term" value="F:RNA binding"/>
    <property type="evidence" value="ECO:0007669"/>
    <property type="project" value="UniProtKB-UniRule"/>
</dbReference>
<dbReference type="InterPro" id="IPR003593">
    <property type="entry name" value="AAA+_ATPase"/>
</dbReference>
<feature type="domain" description="Rho RNA-BD" evidence="10">
    <location>
        <begin position="224"/>
        <end position="296"/>
    </location>
</feature>
<keyword evidence="3 7" id="KW-0347">Helicase</keyword>
<dbReference type="PANTHER" id="PTHR46425">
    <property type="entry name" value="TRANSCRIPTION TERMINATION FACTOR RHO"/>
    <property type="match status" value="1"/>
</dbReference>
<dbReference type="GO" id="GO:0006353">
    <property type="term" value="P:DNA-templated transcription termination"/>
    <property type="evidence" value="ECO:0007669"/>
    <property type="project" value="UniProtKB-UniRule"/>
</dbReference>